<dbReference type="PANTHER" id="PTHR13789">
    <property type="entry name" value="MONOOXYGENASE"/>
    <property type="match status" value="1"/>
</dbReference>
<gene>
    <name evidence="5" type="ORF">OHK93_005036</name>
</gene>
<dbReference type="Gene3D" id="3.50.50.60">
    <property type="entry name" value="FAD/NAD(P)-binding domain"/>
    <property type="match status" value="1"/>
</dbReference>
<dbReference type="GO" id="GO:0004497">
    <property type="term" value="F:monooxygenase activity"/>
    <property type="evidence" value="ECO:0007669"/>
    <property type="project" value="UniProtKB-KW"/>
</dbReference>
<feature type="compositionally biased region" description="Basic and acidic residues" evidence="4">
    <location>
        <begin position="19"/>
        <end position="31"/>
    </location>
</feature>
<reference evidence="5" key="1">
    <citation type="journal article" date="2023" name="Genome Biol. Evol.">
        <title>First Whole Genome Sequence and Flow Cytometry Genome Size Data for the Lichen-Forming Fungus Ramalina farinacea (Ascomycota).</title>
        <authorList>
            <person name="Llewellyn T."/>
            <person name="Mian S."/>
            <person name="Hill R."/>
            <person name="Leitch I.J."/>
            <person name="Gaya E."/>
        </authorList>
    </citation>
    <scope>NUCLEOTIDE SEQUENCE</scope>
    <source>
        <strain evidence="5">LIQ254RAFAR</strain>
    </source>
</reference>
<sequence length="126" mass="13784">MDVWKGLAGWRRCSSGQSRMDDSPMNDRADSVGKMLPFGGQGSNQAIEDGGALGFLLNGVGDPAQIPDRLETFEKVRRLRASRVQTLSNARANNEKDVAAEVQKYIGDEDIKPPTSFAERVSHDYG</sequence>
<evidence type="ECO:0000313" key="5">
    <source>
        <dbReference type="EMBL" id="MDI1493248.1"/>
    </source>
</evidence>
<comment type="caution">
    <text evidence="5">The sequence shown here is derived from an EMBL/GenBank/DDBJ whole genome shotgun (WGS) entry which is preliminary data.</text>
</comment>
<dbReference type="Proteomes" id="UP001161017">
    <property type="component" value="Unassembled WGS sequence"/>
</dbReference>
<dbReference type="AlphaFoldDB" id="A0AA43TZ24"/>
<evidence type="ECO:0000256" key="4">
    <source>
        <dbReference type="SAM" id="MobiDB-lite"/>
    </source>
</evidence>
<evidence type="ECO:0000256" key="3">
    <source>
        <dbReference type="ARBA" id="ARBA00023033"/>
    </source>
</evidence>
<organism evidence="5 6">
    <name type="scientific">Ramalina farinacea</name>
    <dbReference type="NCBI Taxonomy" id="258253"/>
    <lineage>
        <taxon>Eukaryota</taxon>
        <taxon>Fungi</taxon>
        <taxon>Dikarya</taxon>
        <taxon>Ascomycota</taxon>
        <taxon>Pezizomycotina</taxon>
        <taxon>Lecanoromycetes</taxon>
        <taxon>OSLEUM clade</taxon>
        <taxon>Lecanoromycetidae</taxon>
        <taxon>Lecanorales</taxon>
        <taxon>Lecanorineae</taxon>
        <taxon>Ramalinaceae</taxon>
        <taxon>Ramalina</taxon>
    </lineage>
</organism>
<dbReference type="InterPro" id="IPR036188">
    <property type="entry name" value="FAD/NAD-bd_sf"/>
</dbReference>
<keyword evidence="6" id="KW-1185">Reference proteome</keyword>
<accession>A0AA43TZ24</accession>
<dbReference type="InterPro" id="IPR050493">
    <property type="entry name" value="FAD-dep_Monooxygenase_BioMet"/>
</dbReference>
<feature type="region of interest" description="Disordered" evidence="4">
    <location>
        <begin position="14"/>
        <end position="43"/>
    </location>
</feature>
<proteinExistence type="inferred from homology"/>
<evidence type="ECO:0000313" key="6">
    <source>
        <dbReference type="Proteomes" id="UP001161017"/>
    </source>
</evidence>
<dbReference type="EMBL" id="JAPUFD010000025">
    <property type="protein sequence ID" value="MDI1493248.1"/>
    <property type="molecule type" value="Genomic_DNA"/>
</dbReference>
<keyword evidence="3" id="KW-0503">Monooxygenase</keyword>
<dbReference type="SUPFAM" id="SSF51905">
    <property type="entry name" value="FAD/NAD(P)-binding domain"/>
    <property type="match status" value="1"/>
</dbReference>
<protein>
    <submittedName>
        <fullName evidence="5">Uncharacterized protein</fullName>
    </submittedName>
</protein>
<evidence type="ECO:0000256" key="1">
    <source>
        <dbReference type="ARBA" id="ARBA00007992"/>
    </source>
</evidence>
<dbReference type="PANTHER" id="PTHR13789:SF314">
    <property type="entry name" value="FAD-BINDING DOMAIN-CONTAINING PROTEIN"/>
    <property type="match status" value="1"/>
</dbReference>
<name>A0AA43TZ24_9LECA</name>
<comment type="similarity">
    <text evidence="1">Belongs to the paxM FAD-dependent monooxygenase family.</text>
</comment>
<evidence type="ECO:0000256" key="2">
    <source>
        <dbReference type="ARBA" id="ARBA00023002"/>
    </source>
</evidence>
<keyword evidence="2" id="KW-0560">Oxidoreductase</keyword>